<sequence>MLTSRAKGAAQPVSCLSGISKHPARVPAIKKQYASISAKYKGPGLGKYGRQPLTGIKDHDFTKYAEPAYTMRVKSSERLLTDPQGSGVCLGSWQNPFSILPPSSHRVIQCRKGRFVSCQQISKDFRVVKKHTDKQSNSKAFILLYWPREPAPTVLHVQQHSPLNKLGAWKLCQTAGERYPGPSHERSWGHCGSVQVPNPAPKLVYVPAPQTSVFECHLPGGSATAKFGCSQSGHERGQPDRYAEATVAADTGAAGRSSPQVPVPPCRAGSPMPK</sequence>
<protein>
    <submittedName>
        <fullName evidence="2">Uncharacterized protein</fullName>
    </submittedName>
</protein>
<keyword evidence="3" id="KW-1185">Reference proteome</keyword>
<dbReference type="AlphaFoldDB" id="A0AA35QQD7"/>
<proteinExistence type="predicted"/>
<reference evidence="2" key="1">
    <citation type="submission" date="2022-12" db="EMBL/GenBank/DDBJ databases">
        <authorList>
            <person name="Alioto T."/>
            <person name="Alioto T."/>
            <person name="Gomez Garrido J."/>
        </authorList>
    </citation>
    <scope>NUCLEOTIDE SEQUENCE</scope>
</reference>
<accession>A0AA35QQD7</accession>
<evidence type="ECO:0000313" key="3">
    <source>
        <dbReference type="Proteomes" id="UP001178461"/>
    </source>
</evidence>
<evidence type="ECO:0000313" key="2">
    <source>
        <dbReference type="EMBL" id="CAI7934978.1"/>
    </source>
</evidence>
<name>A0AA35QQD7_9SAUR</name>
<organism evidence="2 3">
    <name type="scientific">Podarcis lilfordi</name>
    <name type="common">Lilford's wall lizard</name>
    <dbReference type="NCBI Taxonomy" id="74358"/>
    <lineage>
        <taxon>Eukaryota</taxon>
        <taxon>Metazoa</taxon>
        <taxon>Chordata</taxon>
        <taxon>Craniata</taxon>
        <taxon>Vertebrata</taxon>
        <taxon>Euteleostomi</taxon>
        <taxon>Lepidosauria</taxon>
        <taxon>Squamata</taxon>
        <taxon>Bifurcata</taxon>
        <taxon>Unidentata</taxon>
        <taxon>Episquamata</taxon>
        <taxon>Laterata</taxon>
        <taxon>Lacertibaenia</taxon>
        <taxon>Lacertidae</taxon>
        <taxon>Podarcis</taxon>
    </lineage>
</organism>
<comment type="caution">
    <text evidence="2">The sequence shown here is derived from an EMBL/GenBank/DDBJ whole genome shotgun (WGS) entry which is preliminary data.</text>
</comment>
<dbReference type="EMBL" id="CANTUW010000022">
    <property type="protein sequence ID" value="CAI7934978.1"/>
    <property type="molecule type" value="Genomic_DNA"/>
</dbReference>
<feature type="non-terminal residue" evidence="2">
    <location>
        <position position="1"/>
    </location>
</feature>
<evidence type="ECO:0000256" key="1">
    <source>
        <dbReference type="SAM" id="MobiDB-lite"/>
    </source>
</evidence>
<dbReference type="Proteomes" id="UP001178461">
    <property type="component" value="Unassembled WGS sequence"/>
</dbReference>
<feature type="region of interest" description="Disordered" evidence="1">
    <location>
        <begin position="248"/>
        <end position="274"/>
    </location>
</feature>
<gene>
    <name evidence="2" type="ORF">PODLI_1B018339</name>
</gene>